<comment type="caution">
    <text evidence="8">The sequence shown here is derived from an EMBL/GenBank/DDBJ whole genome shotgun (WGS) entry which is preliminary data.</text>
</comment>
<feature type="signal peptide" evidence="6">
    <location>
        <begin position="1"/>
        <end position="20"/>
    </location>
</feature>
<evidence type="ECO:0000256" key="5">
    <source>
        <dbReference type="ARBA" id="ARBA00023136"/>
    </source>
</evidence>
<feature type="chain" id="PRO_5045302792" evidence="6">
    <location>
        <begin position="21"/>
        <end position="191"/>
    </location>
</feature>
<dbReference type="EMBL" id="JAAQOM010000003">
    <property type="protein sequence ID" value="NIA53137.1"/>
    <property type="molecule type" value="Genomic_DNA"/>
</dbReference>
<evidence type="ECO:0000313" key="9">
    <source>
        <dbReference type="Proteomes" id="UP000716322"/>
    </source>
</evidence>
<keyword evidence="2" id="KW-1134">Transmembrane beta strand</keyword>
<dbReference type="PANTHER" id="PTHR35892">
    <property type="entry name" value="OUTER MEMBRANE PROTEIN PAGN-RELATED"/>
    <property type="match status" value="1"/>
</dbReference>
<dbReference type="InterPro" id="IPR027385">
    <property type="entry name" value="Beta-barrel_OMP"/>
</dbReference>
<evidence type="ECO:0000259" key="7">
    <source>
        <dbReference type="Pfam" id="PF13505"/>
    </source>
</evidence>
<evidence type="ECO:0000256" key="2">
    <source>
        <dbReference type="ARBA" id="ARBA00022452"/>
    </source>
</evidence>
<proteinExistence type="predicted"/>
<sequence length="191" mass="20272">MKKLIVALIAGTAAMGAAQAQTTQTQPHAYVGVGVATADHENSSVGGLTNVGSDGYKASGKIFGGYEFDQNWGVEAGYTDFRNSNVNYSVNGTNGSGTTKGSSYYVAGKYNMPVNDQFSVYGKLGLEHSERKLQSADLNLKDTDTGAYGAVGLQYNLNQQVALTAEYERYGKTKTVGAKADVWTVGARYSF</sequence>
<protein>
    <submittedName>
        <fullName evidence="8">Porin family protein</fullName>
    </submittedName>
</protein>
<dbReference type="RefSeq" id="WP_166857457.1">
    <property type="nucleotide sequence ID" value="NZ_JAAQOM010000003.1"/>
</dbReference>
<dbReference type="PANTHER" id="PTHR35892:SF2">
    <property type="entry name" value="OUTER MEMBRANE PROTEIN PAGN"/>
    <property type="match status" value="1"/>
</dbReference>
<keyword evidence="4 6" id="KW-0732">Signal</keyword>
<evidence type="ECO:0000313" key="8">
    <source>
        <dbReference type="EMBL" id="NIA53137.1"/>
    </source>
</evidence>
<keyword evidence="5" id="KW-0472">Membrane</keyword>
<gene>
    <name evidence="8" type="ORF">HAV22_05645</name>
</gene>
<evidence type="ECO:0000256" key="1">
    <source>
        <dbReference type="ARBA" id="ARBA00004571"/>
    </source>
</evidence>
<dbReference type="InterPro" id="IPR011250">
    <property type="entry name" value="OMP/PagP_B-barrel"/>
</dbReference>
<dbReference type="Pfam" id="PF13505">
    <property type="entry name" value="OMP_b-brl"/>
    <property type="match status" value="1"/>
</dbReference>
<dbReference type="Gene3D" id="2.40.160.20">
    <property type="match status" value="1"/>
</dbReference>
<keyword evidence="9" id="KW-1185">Reference proteome</keyword>
<name>A0ABX0P7A3_9BURK</name>
<reference evidence="8 9" key="1">
    <citation type="submission" date="2020-03" db="EMBL/GenBank/DDBJ databases">
        <title>Genome sequence of strain Massilia sp. TW-1.</title>
        <authorList>
            <person name="Chaudhary D.K."/>
        </authorList>
    </citation>
    <scope>NUCLEOTIDE SEQUENCE [LARGE SCALE GENOMIC DNA]</scope>
    <source>
        <strain evidence="8 9">TW-1</strain>
    </source>
</reference>
<evidence type="ECO:0000256" key="6">
    <source>
        <dbReference type="SAM" id="SignalP"/>
    </source>
</evidence>
<organism evidence="8 9">
    <name type="scientific">Telluria antibiotica</name>
    <dbReference type="NCBI Taxonomy" id="2717319"/>
    <lineage>
        <taxon>Bacteria</taxon>
        <taxon>Pseudomonadati</taxon>
        <taxon>Pseudomonadota</taxon>
        <taxon>Betaproteobacteria</taxon>
        <taxon>Burkholderiales</taxon>
        <taxon>Oxalobacteraceae</taxon>
        <taxon>Telluria group</taxon>
        <taxon>Telluria</taxon>
    </lineage>
</organism>
<keyword evidence="3" id="KW-0812">Transmembrane</keyword>
<accession>A0ABX0P7A3</accession>
<evidence type="ECO:0000256" key="3">
    <source>
        <dbReference type="ARBA" id="ARBA00022692"/>
    </source>
</evidence>
<dbReference type="SUPFAM" id="SSF56925">
    <property type="entry name" value="OMPA-like"/>
    <property type="match status" value="1"/>
</dbReference>
<evidence type="ECO:0000256" key="4">
    <source>
        <dbReference type="ARBA" id="ARBA00022729"/>
    </source>
</evidence>
<dbReference type="InterPro" id="IPR051723">
    <property type="entry name" value="Bact_OM_Invasion-Related"/>
</dbReference>
<dbReference type="Proteomes" id="UP000716322">
    <property type="component" value="Unassembled WGS sequence"/>
</dbReference>
<comment type="subcellular location">
    <subcellularLocation>
        <location evidence="1">Cell outer membrane</location>
        <topology evidence="1">Multi-pass membrane protein</topology>
    </subcellularLocation>
</comment>
<feature type="domain" description="Outer membrane protein beta-barrel" evidence="7">
    <location>
        <begin position="12"/>
        <end position="191"/>
    </location>
</feature>